<dbReference type="PANTHER" id="PTHR46732:SF8">
    <property type="entry name" value="ATP-DEPENDENT PROTEASE LA (LON) DOMAIN PROTEIN"/>
    <property type="match status" value="1"/>
</dbReference>
<keyword evidence="2" id="KW-0378">Hydrolase</keyword>
<gene>
    <name evidence="2" type="ORF">NCTC8139_03301</name>
</gene>
<organism evidence="2 3">
    <name type="scientific">Gordonia paraffinivorans</name>
    <dbReference type="NCBI Taxonomy" id="175628"/>
    <lineage>
        <taxon>Bacteria</taxon>
        <taxon>Bacillati</taxon>
        <taxon>Actinomycetota</taxon>
        <taxon>Actinomycetes</taxon>
        <taxon>Mycobacteriales</taxon>
        <taxon>Gordoniaceae</taxon>
        <taxon>Gordonia</taxon>
    </lineage>
</organism>
<comment type="caution">
    <text evidence="2">The sequence shown here is derived from an EMBL/GenBank/DDBJ whole genome shotgun (WGS) entry which is preliminary data.</text>
</comment>
<dbReference type="GO" id="GO:0008233">
    <property type="term" value="F:peptidase activity"/>
    <property type="evidence" value="ECO:0007669"/>
    <property type="project" value="UniProtKB-KW"/>
</dbReference>
<feature type="domain" description="Lon N-terminal" evidence="1">
    <location>
        <begin position="1"/>
        <end position="203"/>
    </location>
</feature>
<keyword evidence="2" id="KW-0645">Protease</keyword>
<evidence type="ECO:0000259" key="1">
    <source>
        <dbReference type="PROSITE" id="PS51787"/>
    </source>
</evidence>
<dbReference type="SMART" id="SM00464">
    <property type="entry name" value="LON"/>
    <property type="match status" value="1"/>
</dbReference>
<dbReference type="InterPro" id="IPR003111">
    <property type="entry name" value="Lon_prtase_N"/>
</dbReference>
<dbReference type="PANTHER" id="PTHR46732">
    <property type="entry name" value="ATP-DEPENDENT PROTEASE LA (LON) DOMAIN PROTEIN"/>
    <property type="match status" value="1"/>
</dbReference>
<protein>
    <submittedName>
        <fullName evidence="2">Uncharacterized protein, similar to the N-terminal domain of Lon protease</fullName>
    </submittedName>
</protein>
<reference evidence="2 3" key="1">
    <citation type="submission" date="2019-02" db="EMBL/GenBank/DDBJ databases">
        <authorList>
            <consortium name="Pathogen Informatics"/>
        </authorList>
    </citation>
    <scope>NUCLEOTIDE SEQUENCE [LARGE SCALE GENOMIC DNA]</scope>
    <source>
        <strain evidence="2 3">3012STDY6756503</strain>
    </source>
</reference>
<proteinExistence type="predicted"/>
<dbReference type="PROSITE" id="PS51787">
    <property type="entry name" value="LON_N"/>
    <property type="match status" value="1"/>
</dbReference>
<dbReference type="SUPFAM" id="SSF88697">
    <property type="entry name" value="PUA domain-like"/>
    <property type="match status" value="1"/>
</dbReference>
<accession>A0ABD7V5R5</accession>
<dbReference type="GeneID" id="60751281"/>
<dbReference type="Gene3D" id="2.30.130.40">
    <property type="entry name" value="LON domain-like"/>
    <property type="match status" value="1"/>
</dbReference>
<dbReference type="GO" id="GO:0006508">
    <property type="term" value="P:proteolysis"/>
    <property type="evidence" value="ECO:0007669"/>
    <property type="project" value="UniProtKB-KW"/>
</dbReference>
<sequence length="211" mass="22886">MFPLGTAVLPGGEVPLRVFEPRYRQMVGDLMAESDGRPVVRFGVVLIARGPEVGGGEVRCDAGTLVLADVTDRLPDGRALLAGTGTSRFRVVEWLPDDPYPRARIEVLAEPALSDAHLERLHEIDRRLRVVLRGILEAAGKDADAVFAALDIVDADPLVADVSPIYRWANRLRIEPHDQQRLLEAADPAAQLDVLDDVVEGLEARAAFGGS</sequence>
<dbReference type="Proteomes" id="UP000360750">
    <property type="component" value="Unassembled WGS sequence"/>
</dbReference>
<dbReference type="InterPro" id="IPR015947">
    <property type="entry name" value="PUA-like_sf"/>
</dbReference>
<evidence type="ECO:0000313" key="2">
    <source>
        <dbReference type="EMBL" id="VFA89733.1"/>
    </source>
</evidence>
<dbReference type="Pfam" id="PF02190">
    <property type="entry name" value="LON_substr_bdg"/>
    <property type="match status" value="1"/>
</dbReference>
<dbReference type="InterPro" id="IPR046336">
    <property type="entry name" value="Lon_prtase_N_sf"/>
</dbReference>
<dbReference type="EMBL" id="CAACYD010000007">
    <property type="protein sequence ID" value="VFA89733.1"/>
    <property type="molecule type" value="Genomic_DNA"/>
</dbReference>
<dbReference type="RefSeq" id="WP_131734917.1">
    <property type="nucleotide sequence ID" value="NZ_CAACYD010000007.1"/>
</dbReference>
<dbReference type="AlphaFoldDB" id="A0ABD7V5R5"/>
<name>A0ABD7V5R5_9ACTN</name>
<evidence type="ECO:0000313" key="3">
    <source>
        <dbReference type="Proteomes" id="UP000360750"/>
    </source>
</evidence>